<reference evidence="12" key="2">
    <citation type="submission" date="2025-08" db="UniProtKB">
        <authorList>
            <consortium name="Ensembl"/>
        </authorList>
    </citation>
    <scope>IDENTIFICATION</scope>
    <source>
        <strain evidence="12">Glennie</strain>
    </source>
</reference>
<dbReference type="GeneID" id="103168050"/>
<evidence type="ECO:0000256" key="8">
    <source>
        <dbReference type="PROSITE-ProRule" id="PRU00452"/>
    </source>
</evidence>
<dbReference type="RefSeq" id="XP_028905931.1">
    <property type="nucleotide sequence ID" value="XM_029050098.2"/>
</dbReference>
<evidence type="ECO:0000256" key="9">
    <source>
        <dbReference type="SAM" id="MobiDB-lite"/>
    </source>
</evidence>
<keyword evidence="4" id="KW-0479">Metal-binding</keyword>
<dbReference type="GO" id="GO:0003712">
    <property type="term" value="F:transcription coregulator activity"/>
    <property type="evidence" value="ECO:0000318"/>
    <property type="project" value="GO_Central"/>
</dbReference>
<dbReference type="Gene3D" id="2.60.120.780">
    <property type="entry name" value="PINIT domain"/>
    <property type="match status" value="1"/>
</dbReference>
<dbReference type="GO" id="GO:0006357">
    <property type="term" value="P:regulation of transcription by RNA polymerase II"/>
    <property type="evidence" value="ECO:0000318"/>
    <property type="project" value="GO_Central"/>
</dbReference>
<dbReference type="AlphaFoldDB" id="A0A6I8NDI3"/>
<dbReference type="PROSITE" id="PS51044">
    <property type="entry name" value="ZF_SP_RING"/>
    <property type="match status" value="1"/>
</dbReference>
<organism evidence="12 13">
    <name type="scientific">Ornithorhynchus anatinus</name>
    <name type="common">Duckbill platypus</name>
    <dbReference type="NCBI Taxonomy" id="9258"/>
    <lineage>
        <taxon>Eukaryota</taxon>
        <taxon>Metazoa</taxon>
        <taxon>Chordata</taxon>
        <taxon>Craniata</taxon>
        <taxon>Vertebrata</taxon>
        <taxon>Euteleostomi</taxon>
        <taxon>Mammalia</taxon>
        <taxon>Monotremata</taxon>
        <taxon>Ornithorhynchidae</taxon>
        <taxon>Ornithorhynchus</taxon>
    </lineage>
</organism>
<feature type="domain" description="SP-RING-type" evidence="10">
    <location>
        <begin position="190"/>
        <end position="271"/>
    </location>
</feature>
<dbReference type="InterPro" id="IPR023321">
    <property type="entry name" value="PINIT"/>
</dbReference>
<evidence type="ECO:0000256" key="1">
    <source>
        <dbReference type="ARBA" id="ARBA00004718"/>
    </source>
</evidence>
<dbReference type="PANTHER" id="PTHR10782">
    <property type="entry name" value="ZINC FINGER MIZ DOMAIN-CONTAINING PROTEIN"/>
    <property type="match status" value="1"/>
</dbReference>
<keyword evidence="13" id="KW-1185">Reference proteome</keyword>
<dbReference type="Ensembl" id="ENSOANT00000068527.1">
    <property type="protein sequence ID" value="ENSOANP00000039288.1"/>
    <property type="gene ID" value="ENSOANG00000036397.1"/>
</dbReference>
<sequence length="551" mass="61062">MSAEESDVFTEGPVVRMKELTFFPVCAEFVKPTKLVHRDTEQLKIAEMNFMASRKQLDEISSRSEVEPGDDTFQVHLRLCLWDTRGPQPDCLPLQLIIIVNGQLCFPPVETNGKHYNRPVDITHLVRPSDEAPNGVMLLWSLSDRRDFAMSVCLVKQLTAEKLVERLTNRIFFPSYGTMSMVREVMPVVCDPKLGLRSLRVSLLCPLGQGVVSLPCRSVSCSHVQIFDAILFLESNEKEETWRCPICDQEILYENLIIDEYFYIILCTIAHEEIDCEEIDILQDGSWVPTKNRHQMNLMRKIQYATVEEVSDSSTEVEASEKLLGPHPGAAILPSTSTSGASFVEQDLTQGIEDQAKALDYIPVTYSSDMSYERLRELHEMLKNHLRLLEGRKRQQRRSRVPSGLLRDLLICGDSPGPCNLPVDPVPDSNKEIPTTAPMDSKSSKVELQTPATTLTTMAAVSAASLTITAATSAATPTTGVRRPQQSAVAPPADLPNRCQSVPHPLPLQQSDSPVLTLQSTCDLGHNFFWGYPPAAAPAPAPAPAPGPCSE</sequence>
<proteinExistence type="inferred from homology"/>
<feature type="region of interest" description="Disordered" evidence="9">
    <location>
        <begin position="474"/>
        <end position="495"/>
    </location>
</feature>
<dbReference type="Pfam" id="PF14324">
    <property type="entry name" value="PINIT"/>
    <property type="match status" value="1"/>
</dbReference>
<dbReference type="GO" id="GO:0016925">
    <property type="term" value="P:protein sumoylation"/>
    <property type="evidence" value="ECO:0000318"/>
    <property type="project" value="GO_Central"/>
</dbReference>
<keyword evidence="5 8" id="KW-0863">Zinc-finger</keyword>
<evidence type="ECO:0000256" key="4">
    <source>
        <dbReference type="ARBA" id="ARBA00022723"/>
    </source>
</evidence>
<protein>
    <submittedName>
        <fullName evidence="12">Uncharacterized protein</fullName>
    </submittedName>
</protein>
<reference evidence="12" key="3">
    <citation type="submission" date="2025-09" db="UniProtKB">
        <authorList>
            <consortium name="Ensembl"/>
        </authorList>
    </citation>
    <scope>IDENTIFICATION</scope>
    <source>
        <strain evidence="12">Glennie</strain>
    </source>
</reference>
<evidence type="ECO:0000256" key="5">
    <source>
        <dbReference type="ARBA" id="ARBA00022771"/>
    </source>
</evidence>
<evidence type="ECO:0000259" key="11">
    <source>
        <dbReference type="PROSITE" id="PS51466"/>
    </source>
</evidence>
<evidence type="ECO:0000313" key="12">
    <source>
        <dbReference type="Ensembl" id="ENSOANP00000039288.1"/>
    </source>
</evidence>
<evidence type="ECO:0000259" key="10">
    <source>
        <dbReference type="PROSITE" id="PS51044"/>
    </source>
</evidence>
<accession>A0A6I8NDI3</accession>
<dbReference type="GO" id="GO:0061665">
    <property type="term" value="F:SUMO ligase activity"/>
    <property type="evidence" value="ECO:0000318"/>
    <property type="project" value="GO_Central"/>
</dbReference>
<dbReference type="InParanoid" id="A0A6I8NDI3"/>
<comment type="similarity">
    <text evidence="2">Belongs to the PIAS family.</text>
</comment>
<evidence type="ECO:0000313" key="13">
    <source>
        <dbReference type="Proteomes" id="UP000002279"/>
    </source>
</evidence>
<evidence type="ECO:0000256" key="3">
    <source>
        <dbReference type="ARBA" id="ARBA00022679"/>
    </source>
</evidence>
<keyword evidence="3" id="KW-0808">Transferase</keyword>
<dbReference type="PANTHER" id="PTHR10782:SF10">
    <property type="entry name" value="E3 SUMO-PROTEIN LIGASE PIAS3"/>
    <property type="match status" value="1"/>
</dbReference>
<dbReference type="PROSITE" id="PS51466">
    <property type="entry name" value="PINIT"/>
    <property type="match status" value="1"/>
</dbReference>
<dbReference type="Bgee" id="ENSOANG00000036397">
    <property type="expression patterns" value="Expressed in testis"/>
</dbReference>
<dbReference type="InterPro" id="IPR004181">
    <property type="entry name" value="Znf_MIZ"/>
</dbReference>
<dbReference type="GO" id="GO:0000785">
    <property type="term" value="C:chromatin"/>
    <property type="evidence" value="ECO:0000318"/>
    <property type="project" value="GO_Central"/>
</dbReference>
<dbReference type="Gene3D" id="3.30.40.10">
    <property type="entry name" value="Zinc/RING finger domain, C3HC4 (zinc finger)"/>
    <property type="match status" value="1"/>
</dbReference>
<dbReference type="InterPro" id="IPR038654">
    <property type="entry name" value="PINIT_sf"/>
</dbReference>
<evidence type="ECO:0000256" key="2">
    <source>
        <dbReference type="ARBA" id="ARBA00005383"/>
    </source>
</evidence>
<evidence type="ECO:0000256" key="6">
    <source>
        <dbReference type="ARBA" id="ARBA00022786"/>
    </source>
</evidence>
<dbReference type="GeneTree" id="ENSGT01030000234539"/>
<keyword evidence="7" id="KW-0862">Zinc</keyword>
<comment type="pathway">
    <text evidence="1">Protein modification; protein sumoylation.</text>
</comment>
<reference evidence="12 13" key="1">
    <citation type="journal article" date="2008" name="Nature">
        <title>Genome analysis of the platypus reveals unique signatures of evolution.</title>
        <authorList>
            <person name="Warren W.C."/>
            <person name="Hillier L.W."/>
            <person name="Marshall Graves J.A."/>
            <person name="Birney E."/>
            <person name="Ponting C.P."/>
            <person name="Grutzner F."/>
            <person name="Belov K."/>
            <person name="Miller W."/>
            <person name="Clarke L."/>
            <person name="Chinwalla A.T."/>
            <person name="Yang S.P."/>
            <person name="Heger A."/>
            <person name="Locke D.P."/>
            <person name="Miethke P."/>
            <person name="Waters P.D."/>
            <person name="Veyrunes F."/>
            <person name="Fulton L."/>
            <person name="Fulton B."/>
            <person name="Graves T."/>
            <person name="Wallis J."/>
            <person name="Puente X.S."/>
            <person name="Lopez-Otin C."/>
            <person name="Ordonez G.R."/>
            <person name="Eichler E.E."/>
            <person name="Chen L."/>
            <person name="Cheng Z."/>
            <person name="Deakin J.E."/>
            <person name="Alsop A."/>
            <person name="Thompson K."/>
            <person name="Kirby P."/>
            <person name="Papenfuss A.T."/>
            <person name="Wakefield M.J."/>
            <person name="Olender T."/>
            <person name="Lancet D."/>
            <person name="Huttley G.A."/>
            <person name="Smit A.F."/>
            <person name="Pask A."/>
            <person name="Temple-Smith P."/>
            <person name="Batzer M.A."/>
            <person name="Walker J.A."/>
            <person name="Konkel M.K."/>
            <person name="Harris R.S."/>
            <person name="Whittington C.M."/>
            <person name="Wong E.S."/>
            <person name="Gemmell N.J."/>
            <person name="Buschiazzo E."/>
            <person name="Vargas Jentzsch I.M."/>
            <person name="Merkel A."/>
            <person name="Schmitz J."/>
            <person name="Zemann A."/>
            <person name="Churakov G."/>
            <person name="Kriegs J.O."/>
            <person name="Brosius J."/>
            <person name="Murchison E.P."/>
            <person name="Sachidanandam R."/>
            <person name="Smith C."/>
            <person name="Hannon G.J."/>
            <person name="Tsend-Ayush E."/>
            <person name="McMillan D."/>
            <person name="Attenborough R."/>
            <person name="Rens W."/>
            <person name="Ferguson-Smith M."/>
            <person name="Lefevre C.M."/>
            <person name="Sharp J.A."/>
            <person name="Nicholas K.R."/>
            <person name="Ray D.A."/>
            <person name="Kube M."/>
            <person name="Reinhardt R."/>
            <person name="Pringle T.H."/>
            <person name="Taylor J."/>
            <person name="Jones R.C."/>
            <person name="Nixon B."/>
            <person name="Dacheux J.L."/>
            <person name="Niwa H."/>
            <person name="Sekita Y."/>
            <person name="Huang X."/>
            <person name="Stark A."/>
            <person name="Kheradpour P."/>
            <person name="Kellis M."/>
            <person name="Flicek P."/>
            <person name="Chen Y."/>
            <person name="Webber C."/>
            <person name="Hardison R."/>
            <person name="Nelson J."/>
            <person name="Hallsworth-Pepin K."/>
            <person name="Delehaunty K."/>
            <person name="Markovic C."/>
            <person name="Minx P."/>
            <person name="Feng Y."/>
            <person name="Kremitzki C."/>
            <person name="Mitreva M."/>
            <person name="Glasscock J."/>
            <person name="Wylie T."/>
            <person name="Wohldmann P."/>
            <person name="Thiru P."/>
            <person name="Nhan M.N."/>
            <person name="Pohl C.S."/>
            <person name="Smith S.M."/>
            <person name="Hou S."/>
            <person name="Nefedov M."/>
            <person name="de Jong P.J."/>
            <person name="Renfree M.B."/>
            <person name="Mardis E.R."/>
            <person name="Wilson R.K."/>
        </authorList>
    </citation>
    <scope>NUCLEOTIDE SEQUENCE [LARGE SCALE GENOMIC DNA]</scope>
    <source>
        <strain evidence="12 13">Glennie</strain>
    </source>
</reference>
<dbReference type="KEGG" id="oaa:103168050"/>
<dbReference type="Proteomes" id="UP000002279">
    <property type="component" value="Chromosome X1"/>
</dbReference>
<feature type="domain" description="PINIT" evidence="11">
    <location>
        <begin position="1"/>
        <end position="158"/>
    </location>
</feature>
<dbReference type="InterPro" id="IPR013083">
    <property type="entry name" value="Znf_RING/FYVE/PHD"/>
</dbReference>
<gene>
    <name evidence="12" type="primary">LOC103168050</name>
</gene>
<dbReference type="OMA" id="ILCTIAH"/>
<name>A0A6I8NDI3_ORNAN</name>
<dbReference type="OrthoDB" id="10263264at2759"/>
<dbReference type="Pfam" id="PF02891">
    <property type="entry name" value="zf-MIZ"/>
    <property type="match status" value="1"/>
</dbReference>
<keyword evidence="6" id="KW-0833">Ubl conjugation pathway</keyword>
<dbReference type="GO" id="GO:0008270">
    <property type="term" value="F:zinc ion binding"/>
    <property type="evidence" value="ECO:0007669"/>
    <property type="project" value="UniProtKB-KW"/>
</dbReference>
<dbReference type="UniPathway" id="UPA00886"/>
<evidence type="ECO:0000256" key="7">
    <source>
        <dbReference type="ARBA" id="ARBA00022833"/>
    </source>
</evidence>